<proteinExistence type="predicted"/>
<evidence type="ECO:0000313" key="1">
    <source>
        <dbReference type="EMBL" id="KAK3044945.1"/>
    </source>
</evidence>
<evidence type="ECO:0000313" key="2">
    <source>
        <dbReference type="Proteomes" id="UP001186974"/>
    </source>
</evidence>
<keyword evidence="2" id="KW-1185">Reference proteome</keyword>
<name>A0ACC3CV86_9PEZI</name>
<sequence>MLRFFSDEYDEVCSTVIPSLTDLLTLFRKQVKAKGGLPQHYASMLSPILDAIIAKMRYDDAVDGGEEGEETDEAEFQELRKKLYVLQQTVAAVDEQLYIETLSRLVAETFGKFDADRRSINWRDLDVALHEMHLFGELAVRNGGLYAKRAPSSVASQRLIEMMVKMVNSDIASYPHPKIQLQYMEICVRYCQFFEQHTELITKVLENFVRLTHIDNTKVRLRSWYLFQRFVKPLKAHLADVAQTVIQATGDLLRITAEIPEDKSDDDEMSSEEADQSSDAVFNSQLYLFEAVGCIASIPSIPVENKIFYAQSIMNPIFADMQQYLNNAKNNDERAILQLHHDIMAIGTLARGFTDWMPGAHSGAPPP</sequence>
<dbReference type="EMBL" id="JAWDJW010011235">
    <property type="protein sequence ID" value="KAK3044945.1"/>
    <property type="molecule type" value="Genomic_DNA"/>
</dbReference>
<gene>
    <name evidence="1" type="primary">LOS1</name>
    <name evidence="1" type="ORF">LTS18_014980</name>
</gene>
<feature type="non-terminal residue" evidence="1">
    <location>
        <position position="367"/>
    </location>
</feature>
<accession>A0ACC3CV86</accession>
<protein>
    <submittedName>
        <fullName evidence="1">Pre-tRNA nuclear export protein</fullName>
    </submittedName>
</protein>
<organism evidence="1 2">
    <name type="scientific">Coniosporium uncinatum</name>
    <dbReference type="NCBI Taxonomy" id="93489"/>
    <lineage>
        <taxon>Eukaryota</taxon>
        <taxon>Fungi</taxon>
        <taxon>Dikarya</taxon>
        <taxon>Ascomycota</taxon>
        <taxon>Pezizomycotina</taxon>
        <taxon>Dothideomycetes</taxon>
        <taxon>Dothideomycetes incertae sedis</taxon>
        <taxon>Coniosporium</taxon>
    </lineage>
</organism>
<dbReference type="Proteomes" id="UP001186974">
    <property type="component" value="Unassembled WGS sequence"/>
</dbReference>
<comment type="caution">
    <text evidence="1">The sequence shown here is derived from an EMBL/GenBank/DDBJ whole genome shotgun (WGS) entry which is preliminary data.</text>
</comment>
<reference evidence="1" key="1">
    <citation type="submission" date="2024-09" db="EMBL/GenBank/DDBJ databases">
        <title>Black Yeasts Isolated from many extreme environments.</title>
        <authorList>
            <person name="Coleine C."/>
            <person name="Stajich J.E."/>
            <person name="Selbmann L."/>
        </authorList>
    </citation>
    <scope>NUCLEOTIDE SEQUENCE</scope>
    <source>
        <strain evidence="1">CCFEE 5737</strain>
    </source>
</reference>